<dbReference type="InterPro" id="IPR043137">
    <property type="entry name" value="GGT_ssub_C"/>
</dbReference>
<dbReference type="Pfam" id="PF01019">
    <property type="entry name" value="G_glu_transpept"/>
    <property type="match status" value="1"/>
</dbReference>
<dbReference type="Gene3D" id="1.10.246.130">
    <property type="match status" value="1"/>
</dbReference>
<accession>A0ABQ5UJ93</accession>
<dbReference type="Gene3D" id="3.60.20.40">
    <property type="match status" value="1"/>
</dbReference>
<dbReference type="PANTHER" id="PTHR43881:SF1">
    <property type="entry name" value="GAMMA-GLUTAMYLTRANSPEPTIDASE (AFU_ORTHOLOGUE AFUA_4G13580)"/>
    <property type="match status" value="1"/>
</dbReference>
<dbReference type="EMBL" id="BSNG01000003">
    <property type="protein sequence ID" value="GLQ12113.1"/>
    <property type="molecule type" value="Genomic_DNA"/>
</dbReference>
<evidence type="ECO:0000313" key="2">
    <source>
        <dbReference type="Proteomes" id="UP001161406"/>
    </source>
</evidence>
<keyword evidence="2" id="KW-1185">Reference proteome</keyword>
<dbReference type="Proteomes" id="UP001161406">
    <property type="component" value="Unassembled WGS sequence"/>
</dbReference>
<protein>
    <submittedName>
        <fullName evidence="1">Gamma-glutamyltransferase</fullName>
    </submittedName>
</protein>
<dbReference type="InterPro" id="IPR052896">
    <property type="entry name" value="GGT-like_enzyme"/>
</dbReference>
<dbReference type="RefSeq" id="WP_284393912.1">
    <property type="nucleotide sequence ID" value="NZ_BSNG01000003.1"/>
</dbReference>
<reference evidence="1" key="1">
    <citation type="journal article" date="2014" name="Int. J. Syst. Evol. Microbiol.">
        <title>Complete genome of a new Firmicutes species belonging to the dominant human colonic microbiota ('Ruminococcus bicirculans') reveals two chromosomes and a selective capacity to utilize plant glucans.</title>
        <authorList>
            <consortium name="NISC Comparative Sequencing Program"/>
            <person name="Wegmann U."/>
            <person name="Louis P."/>
            <person name="Goesmann A."/>
            <person name="Henrissat B."/>
            <person name="Duncan S.H."/>
            <person name="Flint H.J."/>
        </authorList>
    </citation>
    <scope>NUCLEOTIDE SEQUENCE</scope>
    <source>
        <strain evidence="1">NBRC 103855</strain>
    </source>
</reference>
<dbReference type="PRINTS" id="PR01210">
    <property type="entry name" value="GGTRANSPTASE"/>
</dbReference>
<sequence>MNYAFPYPSRRAPVMAQNVVATSQPLASQAGLDALAKGGNAVDAALASAITLTVVEPTGNGLGSDAFAIIWDGTSLHGLNASGRSPAAWTPDRFAGLQSMPRRGWESVTVPGAVSAWMELSKKFGKLPFTELFESALRYAKNGFLVTPTIAKLWKQGASELSGFPGFAETFMPSGKAPAVGTQFRNPAIASSLSLIARSGGEAFYQGELAQKIVEAAAQNGAALNAADLADHQAEWCGTISTRFHGTECHEIPPAGQGIAALMAMGIVEHLEIGTLDPDGPEAIHLQIEAVKLAYADLKKYVGDLSAMRITSKDLLDPDYLRSRASLVDRHRAQDLGAGAPKHGGTVYLATADASGMMVSYIQSNYVGFGSGVVVPETGIHLQNRGFGFTLEQGHPNLVGPRKRPFHTIIPGFLLKDGLPEMSFGVMGGPMQAQGHLQMIVRTQVFGQNAQAASDAPRWRFTAGLDVACEGTMSTATVAGLDAMGHRVTVEEPDQTFGFGGAQLIQRIDGGYVGASDHRRDGMAVGY</sequence>
<comment type="caution">
    <text evidence="1">The sequence shown here is derived from an EMBL/GenBank/DDBJ whole genome shotgun (WGS) entry which is preliminary data.</text>
</comment>
<evidence type="ECO:0000313" key="1">
    <source>
        <dbReference type="EMBL" id="GLQ12113.1"/>
    </source>
</evidence>
<reference evidence="1" key="2">
    <citation type="submission" date="2023-01" db="EMBL/GenBank/DDBJ databases">
        <title>Draft genome sequence of Devosia yakushimensis strain NBRC 103855.</title>
        <authorList>
            <person name="Sun Q."/>
            <person name="Mori K."/>
        </authorList>
    </citation>
    <scope>NUCLEOTIDE SEQUENCE</scope>
    <source>
        <strain evidence="1">NBRC 103855</strain>
    </source>
</reference>
<dbReference type="PANTHER" id="PTHR43881">
    <property type="entry name" value="GAMMA-GLUTAMYLTRANSPEPTIDASE (AFU_ORTHOLOGUE AFUA_4G13580)"/>
    <property type="match status" value="1"/>
</dbReference>
<dbReference type="InterPro" id="IPR043138">
    <property type="entry name" value="GGT_lsub"/>
</dbReference>
<dbReference type="SUPFAM" id="SSF56235">
    <property type="entry name" value="N-terminal nucleophile aminohydrolases (Ntn hydrolases)"/>
    <property type="match status" value="1"/>
</dbReference>
<proteinExistence type="predicted"/>
<organism evidence="1 2">
    <name type="scientific">Devosia yakushimensis</name>
    <dbReference type="NCBI Taxonomy" id="470028"/>
    <lineage>
        <taxon>Bacteria</taxon>
        <taxon>Pseudomonadati</taxon>
        <taxon>Pseudomonadota</taxon>
        <taxon>Alphaproteobacteria</taxon>
        <taxon>Hyphomicrobiales</taxon>
        <taxon>Devosiaceae</taxon>
        <taxon>Devosia</taxon>
    </lineage>
</organism>
<name>A0ABQ5UJ93_9HYPH</name>
<gene>
    <name evidence="1" type="ORF">GCM10007913_40450</name>
</gene>
<dbReference type="InterPro" id="IPR029055">
    <property type="entry name" value="Ntn_hydrolases_N"/>
</dbReference>